<evidence type="ECO:0000256" key="3">
    <source>
        <dbReference type="ARBA" id="ARBA00023163"/>
    </source>
</evidence>
<dbReference type="Pfam" id="PF14525">
    <property type="entry name" value="AraC_binding_2"/>
    <property type="match status" value="1"/>
</dbReference>
<dbReference type="Pfam" id="PF12833">
    <property type="entry name" value="HTH_18"/>
    <property type="match status" value="1"/>
</dbReference>
<dbReference type="SMART" id="SM00342">
    <property type="entry name" value="HTH_ARAC"/>
    <property type="match status" value="1"/>
</dbReference>
<dbReference type="InterPro" id="IPR009057">
    <property type="entry name" value="Homeodomain-like_sf"/>
</dbReference>
<keyword evidence="1" id="KW-0805">Transcription regulation</keyword>
<dbReference type="InterPro" id="IPR035418">
    <property type="entry name" value="AraC-bd_2"/>
</dbReference>
<feature type="region of interest" description="Disordered" evidence="4">
    <location>
        <begin position="1"/>
        <end position="29"/>
    </location>
</feature>
<gene>
    <name evidence="6" type="ORF">GCM10009769_07890</name>
    <name evidence="7" type="ORF">JOE58_001604</name>
</gene>
<evidence type="ECO:0000256" key="4">
    <source>
        <dbReference type="SAM" id="MobiDB-lite"/>
    </source>
</evidence>
<dbReference type="PANTHER" id="PTHR46796">
    <property type="entry name" value="HTH-TYPE TRANSCRIPTIONAL ACTIVATOR RHAS-RELATED"/>
    <property type="match status" value="1"/>
</dbReference>
<organism evidence="6 8">
    <name type="scientific">Curtobacterium luteum</name>
    <dbReference type="NCBI Taxonomy" id="33881"/>
    <lineage>
        <taxon>Bacteria</taxon>
        <taxon>Bacillati</taxon>
        <taxon>Actinomycetota</taxon>
        <taxon>Actinomycetes</taxon>
        <taxon>Micrococcales</taxon>
        <taxon>Microbacteriaceae</taxon>
        <taxon>Curtobacterium</taxon>
    </lineage>
</organism>
<dbReference type="GO" id="GO:0043565">
    <property type="term" value="F:sequence-specific DNA binding"/>
    <property type="evidence" value="ECO:0007669"/>
    <property type="project" value="InterPro"/>
</dbReference>
<dbReference type="GO" id="GO:0003700">
    <property type="term" value="F:DNA-binding transcription factor activity"/>
    <property type="evidence" value="ECO:0007669"/>
    <property type="project" value="InterPro"/>
</dbReference>
<dbReference type="PROSITE" id="PS00041">
    <property type="entry name" value="HTH_ARAC_FAMILY_1"/>
    <property type="match status" value="1"/>
</dbReference>
<dbReference type="InterPro" id="IPR050204">
    <property type="entry name" value="AraC_XylS_family_regulators"/>
</dbReference>
<feature type="domain" description="HTH araC/xylS-type" evidence="5">
    <location>
        <begin position="234"/>
        <end position="335"/>
    </location>
</feature>
<dbReference type="EMBL" id="BMOI01000002">
    <property type="protein sequence ID" value="GGK92138.1"/>
    <property type="molecule type" value="Genomic_DNA"/>
</dbReference>
<dbReference type="EMBL" id="JAFBCG010000001">
    <property type="protein sequence ID" value="MBM7802353.1"/>
    <property type="molecule type" value="Genomic_DNA"/>
</dbReference>
<accession>A0A8H9G6K2</accession>
<sequence length="336" mass="36767">MVSRNETDLSSTASGATGPTLPTGVPPRASRRVVGQDLDEALTFFGDGYDLRAPRVRRVRPTTPWTFGGVGDGRLSLVSSRFGVDLRSESRVDDAFLVAWMSSGASTITYGGDEVELRAGVPVVLPFADVYQLHHHDIALNLVHLDRDHVRAVVGDDEFAFEALRRPTAEGLRTWQETVRLHSPRWLDVSNDLGPLEQRDIAEAFVRAAIAAFPERSRWRAVVTGTGPEHERLRKALEFVHDHAREPIGTPEIAATAGLSPRGLQQSLRRNLGQTPGDVLRAARLDGARTDLLRGAPDGTTVAQVARTWGFGHLGRFSASYRARFGELPSESLRTG</sequence>
<evidence type="ECO:0000313" key="8">
    <source>
        <dbReference type="Proteomes" id="UP000648535"/>
    </source>
</evidence>
<dbReference type="RefSeq" id="WP_175328185.1">
    <property type="nucleotide sequence ID" value="NZ_BMOI01000002.1"/>
</dbReference>
<protein>
    <submittedName>
        <fullName evidence="7">AraC-like DNA-binding protein</fullName>
    </submittedName>
</protein>
<comment type="caution">
    <text evidence="6">The sequence shown here is derived from an EMBL/GenBank/DDBJ whole genome shotgun (WGS) entry which is preliminary data.</text>
</comment>
<dbReference type="PANTHER" id="PTHR46796:SF12">
    <property type="entry name" value="HTH-TYPE DNA-BINDING TRANSCRIPTIONAL ACTIVATOR EUTR"/>
    <property type="match status" value="1"/>
</dbReference>
<dbReference type="Proteomes" id="UP000746584">
    <property type="component" value="Unassembled WGS sequence"/>
</dbReference>
<reference evidence="6" key="1">
    <citation type="journal article" date="2014" name="Int. J. Syst. Evol. Microbiol.">
        <title>Complete genome sequence of Corynebacterium casei LMG S-19264T (=DSM 44701T), isolated from a smear-ripened cheese.</title>
        <authorList>
            <consortium name="US DOE Joint Genome Institute (JGI-PGF)"/>
            <person name="Walter F."/>
            <person name="Albersmeier A."/>
            <person name="Kalinowski J."/>
            <person name="Ruckert C."/>
        </authorList>
    </citation>
    <scope>NUCLEOTIDE SEQUENCE</scope>
    <source>
        <strain evidence="6">JCM 1480</strain>
    </source>
</reference>
<reference evidence="6" key="2">
    <citation type="submission" date="2020-09" db="EMBL/GenBank/DDBJ databases">
        <authorList>
            <person name="Sun Q."/>
            <person name="Ohkuma M."/>
        </authorList>
    </citation>
    <scope>NUCLEOTIDE SEQUENCE</scope>
    <source>
        <strain evidence="6">JCM 1480</strain>
    </source>
</reference>
<keyword evidence="9" id="KW-1185">Reference proteome</keyword>
<dbReference type="InterPro" id="IPR018062">
    <property type="entry name" value="HTH_AraC-typ_CS"/>
</dbReference>
<dbReference type="AlphaFoldDB" id="A0A8H9G6K2"/>
<evidence type="ECO:0000313" key="7">
    <source>
        <dbReference type="EMBL" id="MBM7802353.1"/>
    </source>
</evidence>
<evidence type="ECO:0000259" key="5">
    <source>
        <dbReference type="PROSITE" id="PS01124"/>
    </source>
</evidence>
<dbReference type="InterPro" id="IPR018060">
    <property type="entry name" value="HTH_AraC"/>
</dbReference>
<name>A0A8H9G6K2_9MICO</name>
<evidence type="ECO:0000313" key="9">
    <source>
        <dbReference type="Proteomes" id="UP000746584"/>
    </source>
</evidence>
<dbReference type="Gene3D" id="1.10.10.60">
    <property type="entry name" value="Homeodomain-like"/>
    <property type="match status" value="1"/>
</dbReference>
<proteinExistence type="predicted"/>
<dbReference type="SUPFAM" id="SSF46689">
    <property type="entry name" value="Homeodomain-like"/>
    <property type="match status" value="1"/>
</dbReference>
<dbReference type="PROSITE" id="PS01124">
    <property type="entry name" value="HTH_ARAC_FAMILY_2"/>
    <property type="match status" value="1"/>
</dbReference>
<keyword evidence="2" id="KW-0238">DNA-binding</keyword>
<feature type="compositionally biased region" description="Polar residues" evidence="4">
    <location>
        <begin position="8"/>
        <end position="17"/>
    </location>
</feature>
<dbReference type="Proteomes" id="UP000648535">
    <property type="component" value="Unassembled WGS sequence"/>
</dbReference>
<evidence type="ECO:0000313" key="6">
    <source>
        <dbReference type="EMBL" id="GGK92138.1"/>
    </source>
</evidence>
<evidence type="ECO:0000256" key="2">
    <source>
        <dbReference type="ARBA" id="ARBA00023125"/>
    </source>
</evidence>
<keyword evidence="3" id="KW-0804">Transcription</keyword>
<evidence type="ECO:0000256" key="1">
    <source>
        <dbReference type="ARBA" id="ARBA00023015"/>
    </source>
</evidence>
<reference evidence="7 9" key="3">
    <citation type="submission" date="2021-01" db="EMBL/GenBank/DDBJ databases">
        <title>Sequencing the genomes of 1000 actinobacteria strains.</title>
        <authorList>
            <person name="Klenk H.-P."/>
        </authorList>
    </citation>
    <scope>NUCLEOTIDE SEQUENCE [LARGE SCALE GENOMIC DNA]</scope>
    <source>
        <strain evidence="7 9">DSM 20542</strain>
    </source>
</reference>